<evidence type="ECO:0000256" key="3">
    <source>
        <dbReference type="ARBA" id="ARBA00077519"/>
    </source>
</evidence>
<proteinExistence type="inferred from homology"/>
<feature type="region of interest" description="Disordered" evidence="4">
    <location>
        <begin position="1"/>
        <end position="73"/>
    </location>
</feature>
<reference evidence="7" key="1">
    <citation type="journal article" date="2023" name="Nat. Commun.">
        <title>Diploid and tetraploid genomes of Acorus and the evolution of monocots.</title>
        <authorList>
            <person name="Ma L."/>
            <person name="Liu K.W."/>
            <person name="Li Z."/>
            <person name="Hsiao Y.Y."/>
            <person name="Qi Y."/>
            <person name="Fu T."/>
            <person name="Tang G.D."/>
            <person name="Zhang D."/>
            <person name="Sun W.H."/>
            <person name="Liu D.K."/>
            <person name="Li Y."/>
            <person name="Chen G.Z."/>
            <person name="Liu X.D."/>
            <person name="Liao X.Y."/>
            <person name="Jiang Y.T."/>
            <person name="Yu X."/>
            <person name="Hao Y."/>
            <person name="Huang J."/>
            <person name="Zhao X.W."/>
            <person name="Ke S."/>
            <person name="Chen Y.Y."/>
            <person name="Wu W.L."/>
            <person name="Hsu J.L."/>
            <person name="Lin Y.F."/>
            <person name="Huang M.D."/>
            <person name="Li C.Y."/>
            <person name="Huang L."/>
            <person name="Wang Z.W."/>
            <person name="Zhao X."/>
            <person name="Zhong W.Y."/>
            <person name="Peng D.H."/>
            <person name="Ahmad S."/>
            <person name="Lan S."/>
            <person name="Zhang J.S."/>
            <person name="Tsai W.C."/>
            <person name="Van de Peer Y."/>
            <person name="Liu Z.J."/>
        </authorList>
    </citation>
    <scope>NUCLEOTIDE SEQUENCE</scope>
    <source>
        <strain evidence="7">CP</strain>
    </source>
</reference>
<evidence type="ECO:0000256" key="1">
    <source>
        <dbReference type="ARBA" id="ARBA00006395"/>
    </source>
</evidence>
<dbReference type="InterPro" id="IPR042470">
    <property type="entry name" value="RMI1_N_C_sf"/>
</dbReference>
<protein>
    <recommendedName>
        <fullName evidence="2">RecQ-mediated genome instability protein 1</fullName>
    </recommendedName>
    <alternativeName>
        <fullName evidence="3">BLM-associated protein of 75 kDa homolog</fullName>
    </alternativeName>
</protein>
<dbReference type="Pfam" id="PF08585">
    <property type="entry name" value="RMI1_N_C"/>
    <property type="match status" value="1"/>
</dbReference>
<feature type="region of interest" description="Disordered" evidence="4">
    <location>
        <begin position="247"/>
        <end position="266"/>
    </location>
</feature>
<feature type="domain" description="RecQ-mediated genome instability protein 1 C-terminal OB-fold" evidence="6">
    <location>
        <begin position="302"/>
        <end position="445"/>
    </location>
</feature>
<dbReference type="InterPro" id="IPR013894">
    <property type="entry name" value="RMI1_OB"/>
</dbReference>
<evidence type="ECO:0000259" key="6">
    <source>
        <dbReference type="Pfam" id="PF16099"/>
    </source>
</evidence>
<dbReference type="Proteomes" id="UP001180020">
    <property type="component" value="Unassembled WGS sequence"/>
</dbReference>
<comment type="caution">
    <text evidence="7">The sequence shown here is derived from an EMBL/GenBank/DDBJ whole genome shotgun (WGS) entry which is preliminary data.</text>
</comment>
<name>A0AAV9D2C3_ACOCL</name>
<reference evidence="7" key="2">
    <citation type="submission" date="2023-06" db="EMBL/GenBank/DDBJ databases">
        <authorList>
            <person name="Ma L."/>
            <person name="Liu K.-W."/>
            <person name="Li Z."/>
            <person name="Hsiao Y.-Y."/>
            <person name="Qi Y."/>
            <person name="Fu T."/>
            <person name="Tang G."/>
            <person name="Zhang D."/>
            <person name="Sun W.-H."/>
            <person name="Liu D.-K."/>
            <person name="Li Y."/>
            <person name="Chen G.-Z."/>
            <person name="Liu X.-D."/>
            <person name="Liao X.-Y."/>
            <person name="Jiang Y.-T."/>
            <person name="Yu X."/>
            <person name="Hao Y."/>
            <person name="Huang J."/>
            <person name="Zhao X.-W."/>
            <person name="Ke S."/>
            <person name="Chen Y.-Y."/>
            <person name="Wu W.-L."/>
            <person name="Hsu J.-L."/>
            <person name="Lin Y.-F."/>
            <person name="Huang M.-D."/>
            <person name="Li C.-Y."/>
            <person name="Huang L."/>
            <person name="Wang Z.-W."/>
            <person name="Zhao X."/>
            <person name="Zhong W.-Y."/>
            <person name="Peng D.-H."/>
            <person name="Ahmad S."/>
            <person name="Lan S."/>
            <person name="Zhang J.-S."/>
            <person name="Tsai W.-C."/>
            <person name="Van De Peer Y."/>
            <person name="Liu Z.-J."/>
        </authorList>
    </citation>
    <scope>NUCLEOTIDE SEQUENCE</scope>
    <source>
        <strain evidence="7">CP</strain>
        <tissue evidence="7">Leaves</tissue>
    </source>
</reference>
<dbReference type="FunFam" id="2.40.50.770:FF:000004">
    <property type="entry name" value="RecQ-mediated instability protein (DUF1767)"/>
    <property type="match status" value="1"/>
</dbReference>
<dbReference type="GO" id="GO:0031422">
    <property type="term" value="C:RecQ family helicase-topoisomerase III complex"/>
    <property type="evidence" value="ECO:0007669"/>
    <property type="project" value="TreeGrafter"/>
</dbReference>
<feature type="domain" description="RecQ mediated genome instability protein 1 OB-fold" evidence="5">
    <location>
        <begin position="132"/>
        <end position="243"/>
    </location>
</feature>
<dbReference type="InterPro" id="IPR032199">
    <property type="entry name" value="RMI1_C"/>
</dbReference>
<dbReference type="PANTHER" id="PTHR14790">
    <property type="entry name" value="RECQ-MEDIATED GENOME INSTABILITY PROTEIN 1 RMI1"/>
    <property type="match status" value="1"/>
</dbReference>
<dbReference type="GO" id="GO:0000724">
    <property type="term" value="P:double-strand break repair via homologous recombination"/>
    <property type="evidence" value="ECO:0007669"/>
    <property type="project" value="TreeGrafter"/>
</dbReference>
<dbReference type="EMBL" id="JAUJYO010000016">
    <property type="protein sequence ID" value="KAK1294959.1"/>
    <property type="molecule type" value="Genomic_DNA"/>
</dbReference>
<evidence type="ECO:0000259" key="5">
    <source>
        <dbReference type="Pfam" id="PF08585"/>
    </source>
</evidence>
<accession>A0AAV9D2C3</accession>
<comment type="similarity">
    <text evidence="1">Belongs to the RMI1 family.</text>
</comment>
<dbReference type="SMART" id="SM01161">
    <property type="entry name" value="DUF1767"/>
    <property type="match status" value="1"/>
</dbReference>
<evidence type="ECO:0000256" key="4">
    <source>
        <dbReference type="SAM" id="MobiDB-lite"/>
    </source>
</evidence>
<dbReference type="GO" id="GO:0000166">
    <property type="term" value="F:nucleotide binding"/>
    <property type="evidence" value="ECO:0007669"/>
    <property type="project" value="InterPro"/>
</dbReference>
<dbReference type="Gene3D" id="2.40.50.770">
    <property type="entry name" value="RecQ-mediated genome instability protein Rmi1, C-terminal domain"/>
    <property type="match status" value="1"/>
</dbReference>
<evidence type="ECO:0000313" key="8">
    <source>
        <dbReference type="Proteomes" id="UP001180020"/>
    </source>
</evidence>
<feature type="compositionally biased region" description="Pro residues" evidence="4">
    <location>
        <begin position="53"/>
        <end position="62"/>
    </location>
</feature>
<organism evidence="7 8">
    <name type="scientific">Acorus calamus</name>
    <name type="common">Sweet flag</name>
    <dbReference type="NCBI Taxonomy" id="4465"/>
    <lineage>
        <taxon>Eukaryota</taxon>
        <taxon>Viridiplantae</taxon>
        <taxon>Streptophyta</taxon>
        <taxon>Embryophyta</taxon>
        <taxon>Tracheophyta</taxon>
        <taxon>Spermatophyta</taxon>
        <taxon>Magnoliopsida</taxon>
        <taxon>Liliopsida</taxon>
        <taxon>Acoraceae</taxon>
        <taxon>Acorus</taxon>
    </lineage>
</organism>
<evidence type="ECO:0000256" key="2">
    <source>
        <dbReference type="ARBA" id="ARBA00018987"/>
    </source>
</evidence>
<dbReference type="Pfam" id="PF16099">
    <property type="entry name" value="RMI1_C"/>
    <property type="match status" value="1"/>
</dbReference>
<dbReference type="GO" id="GO:0016604">
    <property type="term" value="C:nuclear body"/>
    <property type="evidence" value="ECO:0007669"/>
    <property type="project" value="TreeGrafter"/>
</dbReference>
<feature type="compositionally biased region" description="Basic and acidic residues" evidence="4">
    <location>
        <begin position="64"/>
        <end position="73"/>
    </location>
</feature>
<sequence>MRLQSSDDEAENPISRESPQTLNPHDLPLEISSSDSDVVEDFVDVSDNLSPPSSSPPPPPPTVRSDDDPVRPIDDHLRRLGVGARREWLDACVAGLAAGGAGFEALDVAGKARMCFEQFLVSDVNFSGGGVLPANVEGIHMAEMEGPFVLQVDEIVNISASLRDRYHDVGAGFKRCLKLLMTDGAQRVYGMEYRPIRELEVLAPAGLKIAIRNVHVRRGLLLLVPEVVEVLGGRVEDLDAAQQRLVNEVNKPPRGKRKQPMSPLSKRASLAAWPPNTINGVSQDINMADEFEDPINRDGDNEEPFTYLALLMAKWKRQKDTVPFVQGKVKCILTGVKVFHFKQRTAYELRVYIDDGSLIFEVLIDHNIVQKGIGHSPEEVNVALSSSDREVVMAMKEKMRNFQDFLATFEGSVLLEINGDPGIPVALEMDQGCSASDAWLLLKRLKFFTTPQTPQQRCIDTIDISP</sequence>
<keyword evidence="8" id="KW-1185">Reference proteome</keyword>
<evidence type="ECO:0000313" key="7">
    <source>
        <dbReference type="EMBL" id="KAK1294959.1"/>
    </source>
</evidence>
<dbReference type="PANTHER" id="PTHR14790:SF15">
    <property type="entry name" value="RECQ-MEDIATED GENOME INSTABILITY PROTEIN 1"/>
    <property type="match status" value="1"/>
</dbReference>
<gene>
    <name evidence="7" type="ORF">QJS10_CPA16g00906</name>
</gene>
<dbReference type="GO" id="GO:0000712">
    <property type="term" value="P:resolution of meiotic recombination intermediates"/>
    <property type="evidence" value="ECO:0007669"/>
    <property type="project" value="TreeGrafter"/>
</dbReference>
<dbReference type="AlphaFoldDB" id="A0AAV9D2C3"/>
<feature type="compositionally biased region" description="Acidic residues" evidence="4">
    <location>
        <begin position="1"/>
        <end position="11"/>
    </location>
</feature>